<evidence type="ECO:0000256" key="1">
    <source>
        <dbReference type="SAM" id="Phobius"/>
    </source>
</evidence>
<keyword evidence="1" id="KW-1133">Transmembrane helix</keyword>
<accession>H5STA0</accession>
<dbReference type="AlphaFoldDB" id="H5STA0"/>
<keyword evidence="1" id="KW-0812">Transmembrane</keyword>
<protein>
    <submittedName>
        <fullName evidence="2">Uncharacterized protein</fullName>
    </submittedName>
</protein>
<sequence>MPEQKIGFGLGVGTGAALGVIWIGKLFGIEGDPQGAWTGAFVGTVAGIMLMTEITAGKYPFSLSHWSCKRTEQEGKISFECSYKNGYLSPADVLLSPMVLAAVGATIGYNATVSLAVSAPVVSMRF</sequence>
<feature type="transmembrane region" description="Helical" evidence="1">
    <location>
        <begin position="98"/>
        <end position="122"/>
    </location>
</feature>
<proteinExistence type="predicted"/>
<reference evidence="2" key="1">
    <citation type="journal article" date="2005" name="Environ. Microbiol.">
        <title>Genetic and functional properties of uncultivated thermophilic crenarchaeotes from a subsurface gold mine as revealed by analysis of genome fragments.</title>
        <authorList>
            <person name="Nunoura T."/>
            <person name="Hirayama H."/>
            <person name="Takami H."/>
            <person name="Oida H."/>
            <person name="Nishi S."/>
            <person name="Shimamura S."/>
            <person name="Suzuki Y."/>
            <person name="Inagaki F."/>
            <person name="Takai K."/>
            <person name="Nealson K.H."/>
            <person name="Horikoshi K."/>
        </authorList>
    </citation>
    <scope>NUCLEOTIDE SEQUENCE</scope>
</reference>
<name>H5STA0_ACEAU</name>
<evidence type="ECO:0000313" key="2">
    <source>
        <dbReference type="EMBL" id="BAL59750.1"/>
    </source>
</evidence>
<organism evidence="2">
    <name type="scientific">Acetithermum autotrophicum</name>
    <dbReference type="NCBI Taxonomy" id="1446466"/>
    <lineage>
        <taxon>Bacteria</taxon>
        <taxon>Candidatus Bipolaricaulota</taxon>
        <taxon>Candidatus Acetithermum</taxon>
    </lineage>
</organism>
<keyword evidence="1" id="KW-0472">Membrane</keyword>
<feature type="transmembrane region" description="Helical" evidence="1">
    <location>
        <begin position="6"/>
        <end position="24"/>
    </location>
</feature>
<gene>
    <name evidence="2" type="ORF">HGMM_OP4C386</name>
</gene>
<dbReference type="EMBL" id="AP011803">
    <property type="protein sequence ID" value="BAL59750.1"/>
    <property type="molecule type" value="Genomic_DNA"/>
</dbReference>
<feature type="transmembrane region" description="Helical" evidence="1">
    <location>
        <begin position="36"/>
        <end position="56"/>
    </location>
</feature>
<reference evidence="2" key="2">
    <citation type="journal article" date="2012" name="PLoS ONE">
        <title>A Deeply Branching Thermophilic Bacterium with an Ancient Acetyl-CoA Pathway Dominates a Subsurface Ecosystem.</title>
        <authorList>
            <person name="Takami H."/>
            <person name="Noguchi H."/>
            <person name="Takaki Y."/>
            <person name="Uchiyama I."/>
            <person name="Toyoda A."/>
            <person name="Nishi S."/>
            <person name="Chee G.-J."/>
            <person name="Arai W."/>
            <person name="Nunoura T."/>
            <person name="Itoh T."/>
            <person name="Hattori M."/>
            <person name="Takai K."/>
        </authorList>
    </citation>
    <scope>NUCLEOTIDE SEQUENCE</scope>
</reference>